<evidence type="ECO:0008006" key="3">
    <source>
        <dbReference type="Google" id="ProtNLM"/>
    </source>
</evidence>
<dbReference type="InterPro" id="IPR027417">
    <property type="entry name" value="P-loop_NTPase"/>
</dbReference>
<reference evidence="1 2" key="1">
    <citation type="journal article" date="2008" name="Proc. Natl. Acad. Sci. U.S.A.">
        <title>Niche adaptation and genome expansion in the chlorophyll d-producing cyanobacterium Acaryochloris marina.</title>
        <authorList>
            <person name="Swingley W.D."/>
            <person name="Chen M."/>
            <person name="Cheung P.C."/>
            <person name="Conrad A.L."/>
            <person name="Dejesa L.C."/>
            <person name="Hao J."/>
            <person name="Honchak B.M."/>
            <person name="Karbach L.E."/>
            <person name="Kurdoglu A."/>
            <person name="Lahiri S."/>
            <person name="Mastrian S.D."/>
            <person name="Miyashita H."/>
            <person name="Page L."/>
            <person name="Ramakrishna P."/>
            <person name="Satoh S."/>
            <person name="Sattley W.M."/>
            <person name="Shimada Y."/>
            <person name="Taylor H.L."/>
            <person name="Tomo T."/>
            <person name="Tsuchiya T."/>
            <person name="Wang Z.T."/>
            <person name="Raymond J."/>
            <person name="Mimuro M."/>
            <person name="Blankenship R.E."/>
            <person name="Touchman J.W."/>
        </authorList>
    </citation>
    <scope>NUCLEOTIDE SEQUENCE [LARGE SCALE GENOMIC DNA]</scope>
    <source>
        <strain evidence="2">MBIC 11017</strain>
    </source>
</reference>
<dbReference type="SUPFAM" id="SSF52540">
    <property type="entry name" value="P-loop containing nucleoside triphosphate hydrolases"/>
    <property type="match status" value="1"/>
</dbReference>
<dbReference type="KEGG" id="amr:AM1_5453"/>
<dbReference type="STRING" id="329726.AM1_5453"/>
<dbReference type="HOGENOM" id="CLU_859497_0_0_3"/>
<dbReference type="RefSeq" id="WP_012165646.1">
    <property type="nucleotide sequence ID" value="NC_009925.1"/>
</dbReference>
<dbReference type="AlphaFoldDB" id="B0CCW7"/>
<dbReference type="Gene3D" id="3.40.50.300">
    <property type="entry name" value="P-loop containing nucleotide triphosphate hydrolases"/>
    <property type="match status" value="1"/>
</dbReference>
<keyword evidence="2" id="KW-1185">Reference proteome</keyword>
<dbReference type="Proteomes" id="UP000000268">
    <property type="component" value="Chromosome"/>
</dbReference>
<dbReference type="PANTHER" id="PTHR47691:SF3">
    <property type="entry name" value="HTH-TYPE TRANSCRIPTIONAL REGULATOR RV0890C-RELATED"/>
    <property type="match status" value="1"/>
</dbReference>
<dbReference type="PANTHER" id="PTHR47691">
    <property type="entry name" value="REGULATOR-RELATED"/>
    <property type="match status" value="1"/>
</dbReference>
<proteinExistence type="predicted"/>
<protein>
    <recommendedName>
        <fullName evidence="3">NB-ARC domain-containing protein</fullName>
    </recommendedName>
</protein>
<dbReference type="eggNOG" id="COG3903">
    <property type="taxonomic scope" value="Bacteria"/>
</dbReference>
<organism evidence="1 2">
    <name type="scientific">Acaryochloris marina (strain MBIC 11017)</name>
    <dbReference type="NCBI Taxonomy" id="329726"/>
    <lineage>
        <taxon>Bacteria</taxon>
        <taxon>Bacillati</taxon>
        <taxon>Cyanobacteriota</taxon>
        <taxon>Cyanophyceae</taxon>
        <taxon>Acaryochloridales</taxon>
        <taxon>Acaryochloridaceae</taxon>
        <taxon>Acaryochloris</taxon>
    </lineage>
</organism>
<name>B0CCW7_ACAM1</name>
<sequence length="323" mass="35871">MARFYGELVGGANLSTAVAAARISVLNQPKRLSPRGQRTLKDWLVPVLYQQEAYTPFTPQTPTPSFAALMAAAEQEEEQVEAQVTNLPEAGTYGFVGRSAEILVLERAFRQNNVVLLKGMGGVGKTQLALGFGRWLAETQGRDGGIFFTSFEQGATLSNVVNEIGRQLGGERFVSLMADQQEQIVLEYLNTNPCLLIWDNFEPVAGFPAGNQPLLTEPERQRLQQWLKAMRGGKSWVLMTSRRDEPWLDCGYRLVPLAGLSRPNRRYPGLSDSEALATQILQTVNVELKNLPPEYLELLKLLGGIRCLCEWCCLICNAKPQQL</sequence>
<evidence type="ECO:0000313" key="1">
    <source>
        <dbReference type="EMBL" id="ABW30409.1"/>
    </source>
</evidence>
<evidence type="ECO:0000313" key="2">
    <source>
        <dbReference type="Proteomes" id="UP000000268"/>
    </source>
</evidence>
<dbReference type="EMBL" id="CP000828">
    <property type="protein sequence ID" value="ABW30409.1"/>
    <property type="molecule type" value="Genomic_DNA"/>
</dbReference>
<accession>B0CCW7</accession>
<gene>
    <name evidence="1" type="ordered locus">AM1_5453</name>
</gene>